<keyword evidence="3" id="KW-1185">Reference proteome</keyword>
<reference evidence="2" key="1">
    <citation type="journal article" date="2019" name="bioRxiv">
        <title>The Genome of the Zebra Mussel, Dreissena polymorpha: A Resource for Invasive Species Research.</title>
        <authorList>
            <person name="McCartney M.A."/>
            <person name="Auch B."/>
            <person name="Kono T."/>
            <person name="Mallez S."/>
            <person name="Zhang Y."/>
            <person name="Obille A."/>
            <person name="Becker A."/>
            <person name="Abrahante J.E."/>
            <person name="Garbe J."/>
            <person name="Badalamenti J.P."/>
            <person name="Herman A."/>
            <person name="Mangelson H."/>
            <person name="Liachko I."/>
            <person name="Sullivan S."/>
            <person name="Sone E.D."/>
            <person name="Koren S."/>
            <person name="Silverstein K.A.T."/>
            <person name="Beckman K.B."/>
            <person name="Gohl D.M."/>
        </authorList>
    </citation>
    <scope>NUCLEOTIDE SEQUENCE</scope>
    <source>
        <strain evidence="2">Duluth1</strain>
        <tissue evidence="2">Whole animal</tissue>
    </source>
</reference>
<gene>
    <name evidence="2" type="ORF">DPMN_126143</name>
</gene>
<comment type="caution">
    <text evidence="2">The sequence shown here is derived from an EMBL/GenBank/DDBJ whole genome shotgun (WGS) entry which is preliminary data.</text>
</comment>
<proteinExistence type="predicted"/>
<name>A0A9D4GZL2_DREPO</name>
<organism evidence="2 3">
    <name type="scientific">Dreissena polymorpha</name>
    <name type="common">Zebra mussel</name>
    <name type="synonym">Mytilus polymorpha</name>
    <dbReference type="NCBI Taxonomy" id="45954"/>
    <lineage>
        <taxon>Eukaryota</taxon>
        <taxon>Metazoa</taxon>
        <taxon>Spiralia</taxon>
        <taxon>Lophotrochozoa</taxon>
        <taxon>Mollusca</taxon>
        <taxon>Bivalvia</taxon>
        <taxon>Autobranchia</taxon>
        <taxon>Heteroconchia</taxon>
        <taxon>Euheterodonta</taxon>
        <taxon>Imparidentia</taxon>
        <taxon>Neoheterodontei</taxon>
        <taxon>Myida</taxon>
        <taxon>Dreissenoidea</taxon>
        <taxon>Dreissenidae</taxon>
        <taxon>Dreissena</taxon>
    </lineage>
</organism>
<reference evidence="2" key="2">
    <citation type="submission" date="2020-11" db="EMBL/GenBank/DDBJ databases">
        <authorList>
            <person name="McCartney M.A."/>
            <person name="Auch B."/>
            <person name="Kono T."/>
            <person name="Mallez S."/>
            <person name="Becker A."/>
            <person name="Gohl D.M."/>
            <person name="Silverstein K.A.T."/>
            <person name="Koren S."/>
            <person name="Bechman K.B."/>
            <person name="Herman A."/>
            <person name="Abrahante J.E."/>
            <person name="Garbe J."/>
        </authorList>
    </citation>
    <scope>NUCLEOTIDE SEQUENCE</scope>
    <source>
        <strain evidence="2">Duluth1</strain>
        <tissue evidence="2">Whole animal</tissue>
    </source>
</reference>
<evidence type="ECO:0000313" key="3">
    <source>
        <dbReference type="Proteomes" id="UP000828390"/>
    </source>
</evidence>
<evidence type="ECO:0000313" key="2">
    <source>
        <dbReference type="EMBL" id="KAH3824309.1"/>
    </source>
</evidence>
<dbReference type="Proteomes" id="UP000828390">
    <property type="component" value="Unassembled WGS sequence"/>
</dbReference>
<sequence length="86" mass="9860">MIDPRVSGRIKELYHQGVHTIQEMRLHINGYIHEICGGPPDPCNARFRVDYRTLRNHMDIARPKPLNPKRPKDLPDDVIAGASIHT</sequence>
<accession>A0A9D4GZL2</accession>
<dbReference type="AlphaFoldDB" id="A0A9D4GZL2"/>
<dbReference type="EMBL" id="JAIWYP010000005">
    <property type="protein sequence ID" value="KAH3824309.1"/>
    <property type="molecule type" value="Genomic_DNA"/>
</dbReference>
<protein>
    <submittedName>
        <fullName evidence="2">Uncharacterized protein</fullName>
    </submittedName>
</protein>
<feature type="region of interest" description="Disordered" evidence="1">
    <location>
        <begin position="61"/>
        <end position="86"/>
    </location>
</feature>
<evidence type="ECO:0000256" key="1">
    <source>
        <dbReference type="SAM" id="MobiDB-lite"/>
    </source>
</evidence>